<dbReference type="Proteomes" id="UP000520767">
    <property type="component" value="Unassembled WGS sequence"/>
</dbReference>
<gene>
    <name evidence="2" type="ORF">FHR82_005441</name>
</gene>
<keyword evidence="3" id="KW-1185">Reference proteome</keyword>
<comment type="caution">
    <text evidence="2">The sequence shown here is derived from an EMBL/GenBank/DDBJ whole genome shotgun (WGS) entry which is preliminary data.</text>
</comment>
<organism evidence="2 3">
    <name type="scientific">Actinophytocola algeriensis</name>
    <dbReference type="NCBI Taxonomy" id="1768010"/>
    <lineage>
        <taxon>Bacteria</taxon>
        <taxon>Bacillati</taxon>
        <taxon>Actinomycetota</taxon>
        <taxon>Actinomycetes</taxon>
        <taxon>Pseudonocardiales</taxon>
        <taxon>Pseudonocardiaceae</taxon>
    </lineage>
</organism>
<sequence length="45" mass="4889">MRSTILPAPACWRRSRAMTGTMNATRRTTSVTVASSPSPTEDHTP</sequence>
<evidence type="ECO:0000313" key="2">
    <source>
        <dbReference type="EMBL" id="MBB4909188.1"/>
    </source>
</evidence>
<feature type="region of interest" description="Disordered" evidence="1">
    <location>
        <begin position="18"/>
        <end position="45"/>
    </location>
</feature>
<proteinExistence type="predicted"/>
<name>A0A7W7Q977_9PSEU</name>
<dbReference type="AlphaFoldDB" id="A0A7W7Q977"/>
<accession>A0A7W7Q977</accession>
<protein>
    <submittedName>
        <fullName evidence="2">Uncharacterized protein</fullName>
    </submittedName>
</protein>
<reference evidence="2 3" key="1">
    <citation type="submission" date="2020-08" db="EMBL/GenBank/DDBJ databases">
        <title>Genomic Encyclopedia of Type Strains, Phase III (KMG-III): the genomes of soil and plant-associated and newly described type strains.</title>
        <authorList>
            <person name="Whitman W."/>
        </authorList>
    </citation>
    <scope>NUCLEOTIDE SEQUENCE [LARGE SCALE GENOMIC DNA]</scope>
    <source>
        <strain evidence="2 3">CECT 8960</strain>
    </source>
</reference>
<dbReference type="EMBL" id="JACHJQ010000005">
    <property type="protein sequence ID" value="MBB4909188.1"/>
    <property type="molecule type" value="Genomic_DNA"/>
</dbReference>
<evidence type="ECO:0000313" key="3">
    <source>
        <dbReference type="Proteomes" id="UP000520767"/>
    </source>
</evidence>
<evidence type="ECO:0000256" key="1">
    <source>
        <dbReference type="SAM" id="MobiDB-lite"/>
    </source>
</evidence>
<feature type="compositionally biased region" description="Low complexity" evidence="1">
    <location>
        <begin position="24"/>
        <end position="39"/>
    </location>
</feature>